<dbReference type="Gene3D" id="3.40.50.150">
    <property type="entry name" value="Vaccinia Virus protein VP39"/>
    <property type="match status" value="1"/>
</dbReference>
<keyword evidence="7" id="KW-1185">Reference proteome</keyword>
<dbReference type="AlphaFoldDB" id="A0A1Y1WF37"/>
<dbReference type="InterPro" id="IPR019257">
    <property type="entry name" value="MeTrfase_dom"/>
</dbReference>
<evidence type="ECO:0000313" key="7">
    <source>
        <dbReference type="Proteomes" id="UP000193922"/>
    </source>
</evidence>
<dbReference type="EMBL" id="MCFD01000003">
    <property type="protein sequence ID" value="ORX72161.1"/>
    <property type="molecule type" value="Genomic_DNA"/>
</dbReference>
<dbReference type="Gene3D" id="3.90.1580.10">
    <property type="entry name" value="paralog of FGE (formylglycine-generating enzyme)"/>
    <property type="match status" value="1"/>
</dbReference>
<organism evidence="6 7">
    <name type="scientific">Linderina pennispora</name>
    <dbReference type="NCBI Taxonomy" id="61395"/>
    <lineage>
        <taxon>Eukaryota</taxon>
        <taxon>Fungi</taxon>
        <taxon>Fungi incertae sedis</taxon>
        <taxon>Zoopagomycota</taxon>
        <taxon>Kickxellomycotina</taxon>
        <taxon>Kickxellomycetes</taxon>
        <taxon>Kickxellales</taxon>
        <taxon>Kickxellaceae</taxon>
        <taxon>Linderina</taxon>
    </lineage>
</organism>
<accession>A0A1Y1WF37</accession>
<feature type="region of interest" description="Disordered" evidence="3">
    <location>
        <begin position="1"/>
        <end position="31"/>
    </location>
</feature>
<name>A0A1Y1WF37_9FUNG</name>
<dbReference type="InterPro" id="IPR016187">
    <property type="entry name" value="CTDL_fold"/>
</dbReference>
<protein>
    <recommendedName>
        <fullName evidence="8">DUF323-domain-containing protein</fullName>
    </recommendedName>
</protein>
<feature type="domain" description="Sulfatase-modifying factor enzyme-like" evidence="4">
    <location>
        <begin position="616"/>
        <end position="881"/>
    </location>
</feature>
<dbReference type="PANTHER" id="PTHR43397:SF1">
    <property type="entry name" value="ERGOTHIONEINE BIOSYNTHESIS PROTEIN 1"/>
    <property type="match status" value="1"/>
</dbReference>
<keyword evidence="1" id="KW-0489">Methyltransferase</keyword>
<feature type="compositionally biased region" description="Polar residues" evidence="3">
    <location>
        <begin position="1"/>
        <end position="12"/>
    </location>
</feature>
<evidence type="ECO:0000256" key="3">
    <source>
        <dbReference type="SAM" id="MobiDB-lite"/>
    </source>
</evidence>
<reference evidence="6 7" key="1">
    <citation type="submission" date="2016-07" db="EMBL/GenBank/DDBJ databases">
        <title>Pervasive Adenine N6-methylation of Active Genes in Fungi.</title>
        <authorList>
            <consortium name="DOE Joint Genome Institute"/>
            <person name="Mondo S.J."/>
            <person name="Dannebaum R.O."/>
            <person name="Kuo R.C."/>
            <person name="Labutti K."/>
            <person name="Haridas S."/>
            <person name="Kuo A."/>
            <person name="Salamov A."/>
            <person name="Ahrendt S.R."/>
            <person name="Lipzen A."/>
            <person name="Sullivan W."/>
            <person name="Andreopoulos W.B."/>
            <person name="Clum A."/>
            <person name="Lindquist E."/>
            <person name="Daum C."/>
            <person name="Ramamoorthy G.K."/>
            <person name="Gryganskyi A."/>
            <person name="Culley D."/>
            <person name="Magnuson J.K."/>
            <person name="James T.Y."/>
            <person name="O'Malley M.A."/>
            <person name="Stajich J.E."/>
            <person name="Spatafora J.W."/>
            <person name="Visel A."/>
            <person name="Grigoriev I.V."/>
        </authorList>
    </citation>
    <scope>NUCLEOTIDE SEQUENCE [LARGE SCALE GENOMIC DNA]</scope>
    <source>
        <strain evidence="6 7">ATCC 12442</strain>
    </source>
</reference>
<dbReference type="RefSeq" id="XP_040745585.1">
    <property type="nucleotide sequence ID" value="XM_040889680.1"/>
</dbReference>
<evidence type="ECO:0000259" key="4">
    <source>
        <dbReference type="Pfam" id="PF03781"/>
    </source>
</evidence>
<dbReference type="PANTHER" id="PTHR43397">
    <property type="entry name" value="ERGOTHIONEINE BIOSYNTHESIS PROTEIN 1"/>
    <property type="match status" value="1"/>
</dbReference>
<dbReference type="InterPro" id="IPR029063">
    <property type="entry name" value="SAM-dependent_MTases_sf"/>
</dbReference>
<keyword evidence="2" id="KW-0808">Transferase</keyword>
<evidence type="ECO:0000256" key="2">
    <source>
        <dbReference type="ARBA" id="ARBA00022679"/>
    </source>
</evidence>
<dbReference type="InterPro" id="IPR042095">
    <property type="entry name" value="SUMF_sf"/>
</dbReference>
<evidence type="ECO:0000256" key="1">
    <source>
        <dbReference type="ARBA" id="ARBA00022603"/>
    </source>
</evidence>
<dbReference type="STRING" id="61395.A0A1Y1WF37"/>
<evidence type="ECO:0000313" key="6">
    <source>
        <dbReference type="EMBL" id="ORX72161.1"/>
    </source>
</evidence>
<dbReference type="Pfam" id="PF10017">
    <property type="entry name" value="Methyltransf_33"/>
    <property type="match status" value="1"/>
</dbReference>
<dbReference type="SUPFAM" id="SSF56436">
    <property type="entry name" value="C-type lectin-like"/>
    <property type="match status" value="1"/>
</dbReference>
<proteinExistence type="predicted"/>
<dbReference type="GO" id="GO:0032259">
    <property type="term" value="P:methylation"/>
    <property type="evidence" value="ECO:0007669"/>
    <property type="project" value="UniProtKB-KW"/>
</dbReference>
<dbReference type="Pfam" id="PF03781">
    <property type="entry name" value="FGE-sulfatase"/>
    <property type="match status" value="1"/>
</dbReference>
<dbReference type="GeneID" id="63806328"/>
<dbReference type="InterPro" id="IPR005532">
    <property type="entry name" value="SUMF_dom"/>
</dbReference>
<evidence type="ECO:0000259" key="5">
    <source>
        <dbReference type="Pfam" id="PF10017"/>
    </source>
</evidence>
<dbReference type="Proteomes" id="UP000193922">
    <property type="component" value="Unassembled WGS sequence"/>
</dbReference>
<evidence type="ECO:0008006" key="8">
    <source>
        <dbReference type="Google" id="ProtNLM"/>
    </source>
</evidence>
<dbReference type="OrthoDB" id="659at2759"/>
<sequence length="885" mass="97005">MLVSKQPNTTVTPAPLLADTSLLDTKPRPDHNHKRIPAIARQIIESLTTHKALPGSTQEMRSLPTLLLYDNHGLDLFDQITYLPEYYLTSCEIEVLQSNIAQIVDEIPDDSDVIELGCGSLRKTEILLRALNERRVGVNYYAIDVMPAPLHESMGDLAPQFPNLSLTALCWSISESRSVPRPCSGWARLLATSTLPEATTFIAGISSNALLPGDAIVIGMDKQKDKQVIMDAYHDAPGLTDQFELNALAHANRIFADYVSGCIAGNGTTAQLFDVGKFRYAGKYDQVIGRHDAFIECTEDTVVQWPDAVMADVAEITGSTSTTLPIVKGERIYIESSYKYAADAAEVLAKATGLSHTASWTEARDYYCLNLFRKPRFSWSLPLMGDGLPLAVESASLGGWSEPAQRVLDLSRSMQFSAIPPIAEWEQLWKAWDTLSLHVIPADKLLDKPIDLPAPIRILPGPPAGVRRHPFGGCGACAADGTASVCQCGLSAASTRTLRTQRSATTIPRSLISGHPWPIFWLIATACVLGSAAGSPGSMDGDLEPVSASAARHVWMAFEHEAMHTETMLYMVLQMMPGSMSPPLKSSFALLSDLAKTCEPCRPVVELGDSVLHDGHVFGWDNESPATTTPVSRFTVSTHPVTNKQYLEFLLSQPTEEFESLVPKSWVILDNDDFGVRTVHGTPSVTETVAALWPVFVSQRQASKYAELKGKRLPTEAEWSYASRVYHMVRALDETAPTKASSGVPVDSHLRSLIPLDQLRTVLSHPHDAFVPSSANVGFAHWHPTPSVYESGGGIPDACFVGNGWEWTSTPFRPFDGFKASPMYPGYSADFFDPPEAAESDSTHYVVKGGSYATHPRMALRQTFRNWYQRGYPYVLATFRLCDSE</sequence>
<gene>
    <name evidence="6" type="ORF">DL89DRAFT_282287</name>
</gene>
<dbReference type="GO" id="GO:0008168">
    <property type="term" value="F:methyltransferase activity"/>
    <property type="evidence" value="ECO:0007669"/>
    <property type="project" value="UniProtKB-KW"/>
</dbReference>
<comment type="caution">
    <text evidence="6">The sequence shown here is derived from an EMBL/GenBank/DDBJ whole genome shotgun (WGS) entry which is preliminary data.</text>
</comment>
<feature type="domain" description="Histidine-specific methyltransferase SAM-dependent" evidence="5">
    <location>
        <begin position="55"/>
        <end position="373"/>
    </location>
</feature>
<dbReference type="InterPro" id="IPR051128">
    <property type="entry name" value="EgtD_Methyltrsf_superfamily"/>
</dbReference>